<dbReference type="InterPro" id="IPR000836">
    <property type="entry name" value="PRTase_dom"/>
</dbReference>
<evidence type="ECO:0000259" key="3">
    <source>
        <dbReference type="Pfam" id="PF00156"/>
    </source>
</evidence>
<dbReference type="GO" id="GO:0004749">
    <property type="term" value="F:ribose phosphate diphosphokinase activity"/>
    <property type="evidence" value="ECO:0007669"/>
    <property type="project" value="TreeGrafter"/>
</dbReference>
<comment type="caution">
    <text evidence="5">The sequence shown here is derived from an EMBL/GenBank/DDBJ whole genome shotgun (WGS) entry which is preliminary data.</text>
</comment>
<dbReference type="InterPro" id="IPR029057">
    <property type="entry name" value="PRTase-like"/>
</dbReference>
<dbReference type="SMART" id="SM01400">
    <property type="entry name" value="Pribosyltran_N"/>
    <property type="match status" value="1"/>
</dbReference>
<evidence type="ECO:0000259" key="4">
    <source>
        <dbReference type="Pfam" id="PF13793"/>
    </source>
</evidence>
<dbReference type="Pfam" id="PF00156">
    <property type="entry name" value="Pribosyltran"/>
    <property type="match status" value="1"/>
</dbReference>
<sequence length="291" mass="32112">MNRILFAFPENAGIADLVASRSKIRIGSAEFGTFPDGESKLRIVSDLKGSEVHLICSLDRPDSKLLPLIFFCETARSLGAEKVHLIAPYLCYMRQDKVFREGEGISARIFADLISRYVDSLITVDPHLHRIADLSEIFRIPSKTLHSTALLADYIRERIDNPVLVGPDSESSQWVAEVARLCGSPFIVLEKNRKGDREVEISAPAVETLSGRTPVLIDDIVSSGRTLIETVKRLREAALPSPICLCVHGIFADDSYRDLLEAGVRSVVTSNTIGHPSNGIDVSRLITENLF</sequence>
<dbReference type="SUPFAM" id="SSF53271">
    <property type="entry name" value="PRTase-like"/>
    <property type="match status" value="2"/>
</dbReference>
<dbReference type="GO" id="GO:0006015">
    <property type="term" value="P:5-phosphoribose 1-diphosphate biosynthetic process"/>
    <property type="evidence" value="ECO:0007669"/>
    <property type="project" value="TreeGrafter"/>
</dbReference>
<feature type="domain" description="Phosphoribosyltransferase" evidence="3">
    <location>
        <begin position="135"/>
        <end position="265"/>
    </location>
</feature>
<name>A0A2N0BP15_9LEPT</name>
<dbReference type="EMBL" id="NPEF01000004">
    <property type="protein sequence ID" value="PJZ94803.1"/>
    <property type="molecule type" value="Genomic_DNA"/>
</dbReference>
<dbReference type="AlphaFoldDB" id="A0A2N0BP15"/>
<dbReference type="NCBIfam" id="NF005537">
    <property type="entry name" value="PRK07199.1"/>
    <property type="match status" value="1"/>
</dbReference>
<evidence type="ECO:0000313" key="5">
    <source>
        <dbReference type="EMBL" id="PJZ94803.1"/>
    </source>
</evidence>
<dbReference type="PANTHER" id="PTHR10210">
    <property type="entry name" value="RIBOSE-PHOSPHATE DIPHOSPHOKINASE FAMILY MEMBER"/>
    <property type="match status" value="1"/>
</dbReference>
<keyword evidence="1 2" id="KW-0545">Nucleotide biosynthesis</keyword>
<accession>A0A2N0BE29</accession>
<gene>
    <name evidence="5" type="ORF">CH379_00755</name>
</gene>
<dbReference type="Pfam" id="PF13793">
    <property type="entry name" value="Pribosyltran_N"/>
    <property type="match status" value="1"/>
</dbReference>
<feature type="domain" description="Ribose-phosphate pyrophosphokinase N-terminal" evidence="4">
    <location>
        <begin position="5"/>
        <end position="115"/>
    </location>
</feature>
<dbReference type="InterPro" id="IPR005946">
    <property type="entry name" value="Rib-P_diPkinase"/>
</dbReference>
<comment type="similarity">
    <text evidence="2">Belongs to the ribose-phosphate pyrophosphokinase family.</text>
</comment>
<dbReference type="NCBIfam" id="TIGR01251">
    <property type="entry name" value="ribP_PPkin"/>
    <property type="match status" value="1"/>
</dbReference>
<dbReference type="InterPro" id="IPR029099">
    <property type="entry name" value="Pribosyltran_N"/>
</dbReference>
<dbReference type="OrthoDB" id="324294at2"/>
<proteinExistence type="inferred from homology"/>
<organism evidence="5">
    <name type="scientific">Leptospira ellisii</name>
    <dbReference type="NCBI Taxonomy" id="2023197"/>
    <lineage>
        <taxon>Bacteria</taxon>
        <taxon>Pseudomonadati</taxon>
        <taxon>Spirochaetota</taxon>
        <taxon>Spirochaetia</taxon>
        <taxon>Leptospirales</taxon>
        <taxon>Leptospiraceae</taxon>
        <taxon>Leptospira</taxon>
    </lineage>
</organism>
<evidence type="ECO:0000256" key="1">
    <source>
        <dbReference type="ARBA" id="ARBA00022727"/>
    </source>
</evidence>
<dbReference type="GO" id="GO:0006164">
    <property type="term" value="P:purine nucleotide biosynthetic process"/>
    <property type="evidence" value="ECO:0007669"/>
    <property type="project" value="TreeGrafter"/>
</dbReference>
<dbReference type="GO" id="GO:0000287">
    <property type="term" value="F:magnesium ion binding"/>
    <property type="evidence" value="ECO:0007669"/>
    <property type="project" value="InterPro"/>
</dbReference>
<reference evidence="5" key="1">
    <citation type="submission" date="2017-07" db="EMBL/GenBank/DDBJ databases">
        <title>Leptospira spp. isolated from tropical soils.</title>
        <authorList>
            <person name="Thibeaux R."/>
            <person name="Iraola G."/>
            <person name="Ferres I."/>
            <person name="Bierque E."/>
            <person name="Girault D."/>
            <person name="Soupe-Gilbert M.-E."/>
            <person name="Picardeau M."/>
            <person name="Goarant C."/>
        </authorList>
    </citation>
    <scope>NUCLEOTIDE SEQUENCE [LARGE SCALE GENOMIC DNA]</scope>
    <source>
        <strain evidence="5">ATI7-C-A5</strain>
    </source>
</reference>
<dbReference type="GO" id="GO:0002189">
    <property type="term" value="C:ribose phosphate diphosphokinase complex"/>
    <property type="evidence" value="ECO:0007669"/>
    <property type="project" value="TreeGrafter"/>
</dbReference>
<dbReference type="GO" id="GO:0005737">
    <property type="term" value="C:cytoplasm"/>
    <property type="evidence" value="ECO:0007669"/>
    <property type="project" value="TreeGrafter"/>
</dbReference>
<accession>A0A2N0BP15</accession>
<evidence type="ECO:0000256" key="2">
    <source>
        <dbReference type="RuleBase" id="RU004324"/>
    </source>
</evidence>
<protein>
    <submittedName>
        <fullName evidence="5">Phosphoribosylpyrophosphate synthetase</fullName>
    </submittedName>
</protein>
<dbReference type="Gene3D" id="3.40.50.2020">
    <property type="match status" value="2"/>
</dbReference>
<dbReference type="CDD" id="cd06223">
    <property type="entry name" value="PRTases_typeI"/>
    <property type="match status" value="1"/>
</dbReference>
<dbReference type="PANTHER" id="PTHR10210:SF41">
    <property type="entry name" value="RIBOSE-PHOSPHATE PYROPHOSPHOKINASE 1, CHLOROPLASTIC"/>
    <property type="match status" value="1"/>
</dbReference>